<dbReference type="PRINTS" id="PR00081">
    <property type="entry name" value="GDHRDH"/>
</dbReference>
<protein>
    <submittedName>
        <fullName evidence="3">Short-chain dehydrogenase</fullName>
    </submittedName>
</protein>
<sequence>MSRLKNKIAIITGGSRGIGRAIVARFLAEGATVVTAARSEPETSWPRTPQLQWLQADVSKAVDVEDLFATAERAGGVDILVNNAGLQLERTIEHTSEEEWDRVMAVNLKSVFLCSRAAIPAMRRRGGGSIVNIGSYDGFVADPNLAAYCASKGGVHALSRAVAVDHGRDGIRCNAICPGWIETDMLEAYYRSLPDPAAARARIAQIHPAGRTGRPEDIANLALWLASDEAAFVTGQLFTADGGLTAQAPQPR</sequence>
<dbReference type="SMART" id="SM00822">
    <property type="entry name" value="PKS_KR"/>
    <property type="match status" value="1"/>
</dbReference>
<dbReference type="GO" id="GO:0016616">
    <property type="term" value="F:oxidoreductase activity, acting on the CH-OH group of donors, NAD or NADP as acceptor"/>
    <property type="evidence" value="ECO:0007669"/>
    <property type="project" value="TreeGrafter"/>
</dbReference>
<dbReference type="PRINTS" id="PR00080">
    <property type="entry name" value="SDRFAMILY"/>
</dbReference>
<accession>A0A5J6MTQ2</accession>
<dbReference type="Gene3D" id="3.40.50.720">
    <property type="entry name" value="NAD(P)-binding Rossmann-like Domain"/>
    <property type="match status" value="1"/>
</dbReference>
<dbReference type="PANTHER" id="PTHR42760">
    <property type="entry name" value="SHORT-CHAIN DEHYDROGENASES/REDUCTASES FAMILY MEMBER"/>
    <property type="match status" value="1"/>
</dbReference>
<feature type="domain" description="Ketoreductase" evidence="2">
    <location>
        <begin position="7"/>
        <end position="183"/>
    </location>
</feature>
<dbReference type="RefSeq" id="WP_151178445.1">
    <property type="nucleotide sequence ID" value="NZ_CP042906.1"/>
</dbReference>
<evidence type="ECO:0000256" key="1">
    <source>
        <dbReference type="ARBA" id="ARBA00006484"/>
    </source>
</evidence>
<dbReference type="Pfam" id="PF13561">
    <property type="entry name" value="adh_short_C2"/>
    <property type="match status" value="1"/>
</dbReference>
<dbReference type="InterPro" id="IPR057326">
    <property type="entry name" value="KR_dom"/>
</dbReference>
<dbReference type="EMBL" id="CP042906">
    <property type="protein sequence ID" value="QEX18266.1"/>
    <property type="molecule type" value="Genomic_DNA"/>
</dbReference>
<dbReference type="AlphaFoldDB" id="A0A5J6MTQ2"/>
<dbReference type="NCBIfam" id="NF005559">
    <property type="entry name" value="PRK07231.1"/>
    <property type="match status" value="1"/>
</dbReference>
<organism evidence="3 4">
    <name type="scientific">Hypericibacter terrae</name>
    <dbReference type="NCBI Taxonomy" id="2602015"/>
    <lineage>
        <taxon>Bacteria</taxon>
        <taxon>Pseudomonadati</taxon>
        <taxon>Pseudomonadota</taxon>
        <taxon>Alphaproteobacteria</taxon>
        <taxon>Rhodospirillales</taxon>
        <taxon>Dongiaceae</taxon>
        <taxon>Hypericibacter</taxon>
    </lineage>
</organism>
<reference evidence="3 4" key="1">
    <citation type="submission" date="2019-08" db="EMBL/GenBank/DDBJ databases">
        <title>Hyperibacter terrae gen. nov., sp. nov. and Hyperibacter viscosus sp. nov., two new members in the family Rhodospirillaceae isolated from the rhizosphere of Hypericum perforatum.</title>
        <authorList>
            <person name="Noviana Z."/>
        </authorList>
    </citation>
    <scope>NUCLEOTIDE SEQUENCE [LARGE SCALE GENOMIC DNA]</scope>
    <source>
        <strain evidence="3 4">R5913</strain>
    </source>
</reference>
<keyword evidence="4" id="KW-1185">Reference proteome</keyword>
<dbReference type="InterPro" id="IPR036291">
    <property type="entry name" value="NAD(P)-bd_dom_sf"/>
</dbReference>
<dbReference type="OrthoDB" id="7499742at2"/>
<gene>
    <name evidence="3" type="ORF">FRZ44_35710</name>
</gene>
<dbReference type="InterPro" id="IPR020904">
    <property type="entry name" value="Sc_DH/Rdtase_CS"/>
</dbReference>
<dbReference type="Proteomes" id="UP000326202">
    <property type="component" value="Chromosome"/>
</dbReference>
<dbReference type="PROSITE" id="PS00061">
    <property type="entry name" value="ADH_SHORT"/>
    <property type="match status" value="1"/>
</dbReference>
<dbReference type="InterPro" id="IPR002347">
    <property type="entry name" value="SDR_fam"/>
</dbReference>
<dbReference type="FunFam" id="3.40.50.720:FF:000084">
    <property type="entry name" value="Short-chain dehydrogenase reductase"/>
    <property type="match status" value="1"/>
</dbReference>
<name>A0A5J6MTQ2_9PROT</name>
<dbReference type="CDD" id="cd05233">
    <property type="entry name" value="SDR_c"/>
    <property type="match status" value="1"/>
</dbReference>
<evidence type="ECO:0000259" key="2">
    <source>
        <dbReference type="SMART" id="SM00822"/>
    </source>
</evidence>
<evidence type="ECO:0000313" key="3">
    <source>
        <dbReference type="EMBL" id="QEX18266.1"/>
    </source>
</evidence>
<dbReference type="SUPFAM" id="SSF51735">
    <property type="entry name" value="NAD(P)-binding Rossmann-fold domains"/>
    <property type="match status" value="1"/>
</dbReference>
<evidence type="ECO:0000313" key="4">
    <source>
        <dbReference type="Proteomes" id="UP000326202"/>
    </source>
</evidence>
<proteinExistence type="inferred from homology"/>
<dbReference type="KEGG" id="htq:FRZ44_35710"/>
<comment type="similarity">
    <text evidence="1">Belongs to the short-chain dehydrogenases/reductases (SDR) family.</text>
</comment>